<dbReference type="InterPro" id="IPR039058">
    <property type="entry name" value="Yippee_fam"/>
</dbReference>
<accession>A0AAD4L6U5</accession>
<dbReference type="InterPro" id="IPR034751">
    <property type="entry name" value="Yippee"/>
</dbReference>
<evidence type="ECO:0000313" key="6">
    <source>
        <dbReference type="EMBL" id="KAH8979128.1"/>
    </source>
</evidence>
<dbReference type="AlphaFoldDB" id="A0AAD4L6U5"/>
<evidence type="ECO:0000256" key="3">
    <source>
        <dbReference type="ARBA" id="ARBA00022833"/>
    </source>
</evidence>
<feature type="domain" description="Yippee" evidence="5">
    <location>
        <begin position="30"/>
        <end position="127"/>
    </location>
</feature>
<keyword evidence="2" id="KW-0479">Metal-binding</keyword>
<evidence type="ECO:0000256" key="2">
    <source>
        <dbReference type="ARBA" id="ARBA00022723"/>
    </source>
</evidence>
<dbReference type="Proteomes" id="UP001201163">
    <property type="component" value="Unassembled WGS sequence"/>
</dbReference>
<dbReference type="GO" id="GO:0046872">
    <property type="term" value="F:metal ion binding"/>
    <property type="evidence" value="ECO:0007669"/>
    <property type="project" value="UniProtKB-KW"/>
</dbReference>
<evidence type="ECO:0000256" key="4">
    <source>
        <dbReference type="RuleBase" id="RU110713"/>
    </source>
</evidence>
<name>A0AAD4L6U5_9AGAM</name>
<comment type="similarity">
    <text evidence="1 4">Belongs to the yippee family.</text>
</comment>
<sequence>MVLVQCKTADKEAWDCLPVAPFAHVFEGHPSFCCSNCSAVIALKDELISKSFSGRDGRGYLMHSAVNVRMGNKEDRPLLTGVHTVADVFCVGCGDRLGWYYHKASDQSQKYKEGKYLLERERLVKDNAWTLEG</sequence>
<evidence type="ECO:0000313" key="7">
    <source>
        <dbReference type="Proteomes" id="UP001201163"/>
    </source>
</evidence>
<organism evidence="6 7">
    <name type="scientific">Lactarius akahatsu</name>
    <dbReference type="NCBI Taxonomy" id="416441"/>
    <lineage>
        <taxon>Eukaryota</taxon>
        <taxon>Fungi</taxon>
        <taxon>Dikarya</taxon>
        <taxon>Basidiomycota</taxon>
        <taxon>Agaricomycotina</taxon>
        <taxon>Agaricomycetes</taxon>
        <taxon>Russulales</taxon>
        <taxon>Russulaceae</taxon>
        <taxon>Lactarius</taxon>
    </lineage>
</organism>
<dbReference type="InterPro" id="IPR004910">
    <property type="entry name" value="Yippee/Mis18/Cereblon"/>
</dbReference>
<keyword evidence="7" id="KW-1185">Reference proteome</keyword>
<reference evidence="6" key="1">
    <citation type="submission" date="2022-01" db="EMBL/GenBank/DDBJ databases">
        <title>Comparative genomics reveals a dynamic genome evolution in the ectomycorrhizal milk-cap (Lactarius) mushrooms.</title>
        <authorList>
            <consortium name="DOE Joint Genome Institute"/>
            <person name="Lebreton A."/>
            <person name="Tang N."/>
            <person name="Kuo A."/>
            <person name="LaButti K."/>
            <person name="Drula E."/>
            <person name="Barry K."/>
            <person name="Clum A."/>
            <person name="Lipzen A."/>
            <person name="Mousain D."/>
            <person name="Ng V."/>
            <person name="Wang R."/>
            <person name="Wang X."/>
            <person name="Dai Y."/>
            <person name="Henrissat B."/>
            <person name="Grigoriev I.V."/>
            <person name="Guerin-Laguette A."/>
            <person name="Yu F."/>
            <person name="Martin F.M."/>
        </authorList>
    </citation>
    <scope>NUCLEOTIDE SEQUENCE</scope>
    <source>
        <strain evidence="6">QP</strain>
    </source>
</reference>
<proteinExistence type="inferred from homology"/>
<evidence type="ECO:0000259" key="5">
    <source>
        <dbReference type="PROSITE" id="PS51792"/>
    </source>
</evidence>
<dbReference type="Pfam" id="PF03226">
    <property type="entry name" value="Yippee-Mis18"/>
    <property type="match status" value="1"/>
</dbReference>
<comment type="caution">
    <text evidence="6">The sequence shown here is derived from an EMBL/GenBank/DDBJ whole genome shotgun (WGS) entry which is preliminary data.</text>
</comment>
<evidence type="ECO:0000256" key="1">
    <source>
        <dbReference type="ARBA" id="ARBA00005613"/>
    </source>
</evidence>
<dbReference type="EMBL" id="JAKELL010000184">
    <property type="protein sequence ID" value="KAH8979128.1"/>
    <property type="molecule type" value="Genomic_DNA"/>
</dbReference>
<protein>
    <recommendedName>
        <fullName evidence="4">Protein yippee-like</fullName>
    </recommendedName>
</protein>
<dbReference type="PROSITE" id="PS51792">
    <property type="entry name" value="YIPPEE"/>
    <property type="match status" value="1"/>
</dbReference>
<dbReference type="PANTHER" id="PTHR13848">
    <property type="entry name" value="PROTEIN YIPPEE-LIKE CG15309-RELATED"/>
    <property type="match status" value="1"/>
</dbReference>
<keyword evidence="3" id="KW-0862">Zinc</keyword>
<gene>
    <name evidence="6" type="ORF">EDB92DRAFT_1937407</name>
</gene>